<keyword evidence="2" id="KW-1185">Reference proteome</keyword>
<evidence type="ECO:0000313" key="1">
    <source>
        <dbReference type="EMBL" id="TDR94183.1"/>
    </source>
</evidence>
<protein>
    <submittedName>
        <fullName evidence="1">Uncharacterized protein</fullName>
    </submittedName>
</protein>
<organism evidence="1 2">
    <name type="scientific">Enterovirga rhinocerotis</name>
    <dbReference type="NCBI Taxonomy" id="1339210"/>
    <lineage>
        <taxon>Bacteria</taxon>
        <taxon>Pseudomonadati</taxon>
        <taxon>Pseudomonadota</taxon>
        <taxon>Alphaproteobacteria</taxon>
        <taxon>Hyphomicrobiales</taxon>
        <taxon>Methylobacteriaceae</taxon>
        <taxon>Enterovirga</taxon>
    </lineage>
</organism>
<reference evidence="1 2" key="1">
    <citation type="submission" date="2019-03" db="EMBL/GenBank/DDBJ databases">
        <title>Genomic Encyclopedia of Type Strains, Phase IV (KMG-IV): sequencing the most valuable type-strain genomes for metagenomic binning, comparative biology and taxonomic classification.</title>
        <authorList>
            <person name="Goeker M."/>
        </authorList>
    </citation>
    <scope>NUCLEOTIDE SEQUENCE [LARGE SCALE GENOMIC DNA]</scope>
    <source>
        <strain evidence="1 2">DSM 25903</strain>
    </source>
</reference>
<dbReference type="AlphaFoldDB" id="A0A4R7C7N7"/>
<dbReference type="RefSeq" id="WP_133769102.1">
    <property type="nucleotide sequence ID" value="NZ_SNZR01000011.1"/>
</dbReference>
<proteinExistence type="predicted"/>
<evidence type="ECO:0000313" key="2">
    <source>
        <dbReference type="Proteomes" id="UP000295122"/>
    </source>
</evidence>
<name>A0A4R7C7N7_9HYPH</name>
<sequence>MPDRIRSLDDVCEVLAELFRGHGAFVSTPGEVESQVNWRRRFLMHDLPAWRALVLRAQAEAGGFSAAGRARGLGWTRSRFERAWRRGAAAIVEGIARERVNAAAIDAGLAAEDRLEAAGRLVKVAIQDAPSCRTAVAPSERLASRPRLWADQ</sequence>
<comment type="caution">
    <text evidence="1">The sequence shown here is derived from an EMBL/GenBank/DDBJ whole genome shotgun (WGS) entry which is preliminary data.</text>
</comment>
<gene>
    <name evidence="1" type="ORF">EV668_1461</name>
</gene>
<dbReference type="EMBL" id="SNZR01000011">
    <property type="protein sequence ID" value="TDR94183.1"/>
    <property type="molecule type" value="Genomic_DNA"/>
</dbReference>
<accession>A0A4R7C7N7</accession>
<dbReference type="Proteomes" id="UP000295122">
    <property type="component" value="Unassembled WGS sequence"/>
</dbReference>